<dbReference type="AlphaFoldDB" id="N2B4G0"/>
<dbReference type="Pfam" id="PF00128">
    <property type="entry name" value="Alpha-amylase"/>
    <property type="match status" value="1"/>
</dbReference>
<dbReference type="EMBL" id="AQFT01000023">
    <property type="protein sequence ID" value="EMZ36497.1"/>
    <property type="molecule type" value="Genomic_DNA"/>
</dbReference>
<dbReference type="PANTHER" id="PTHR10357:SF213">
    <property type="entry name" value="ALPHA AMYLASE CATALYTIC REGION"/>
    <property type="match status" value="1"/>
</dbReference>
<dbReference type="STRING" id="1235802.C823_00865"/>
<dbReference type="eggNOG" id="COG0366">
    <property type="taxonomic scope" value="Bacteria"/>
</dbReference>
<feature type="domain" description="Glycosyl hydrolase family 13 catalytic" evidence="1">
    <location>
        <begin position="74"/>
        <end position="501"/>
    </location>
</feature>
<dbReference type="PATRIC" id="fig|1235802.3.peg.930"/>
<dbReference type="PANTHER" id="PTHR10357">
    <property type="entry name" value="ALPHA-AMYLASE FAMILY MEMBER"/>
    <property type="match status" value="1"/>
</dbReference>
<evidence type="ECO:0000313" key="2">
    <source>
        <dbReference type="EMBL" id="EMZ36497.1"/>
    </source>
</evidence>
<dbReference type="SUPFAM" id="SSF51011">
    <property type="entry name" value="Glycosyl hydrolase domain"/>
    <property type="match status" value="1"/>
</dbReference>
<gene>
    <name evidence="2" type="ORF">C823_00865</name>
</gene>
<dbReference type="Gene3D" id="1.10.1740.10">
    <property type="match status" value="1"/>
</dbReference>
<dbReference type="InterPro" id="IPR006047">
    <property type="entry name" value="GH13_cat_dom"/>
</dbReference>
<organism evidence="2 3">
    <name type="scientific">Eubacterium plexicaudatum ASF492</name>
    <dbReference type="NCBI Taxonomy" id="1235802"/>
    <lineage>
        <taxon>Bacteria</taxon>
        <taxon>Bacillati</taxon>
        <taxon>Bacillota</taxon>
        <taxon>Clostridia</taxon>
        <taxon>Eubacteriales</taxon>
        <taxon>Eubacteriaceae</taxon>
        <taxon>Eubacterium</taxon>
    </lineage>
</organism>
<dbReference type="CDD" id="cd11324">
    <property type="entry name" value="AmyAc_Amylosucrase"/>
    <property type="match status" value="1"/>
</dbReference>
<comment type="caution">
    <text evidence="2">The sequence shown here is derived from an EMBL/GenBank/DDBJ whole genome shotgun (WGS) entry which is preliminary data.</text>
</comment>
<evidence type="ECO:0000313" key="3">
    <source>
        <dbReference type="Proteomes" id="UP000012589"/>
    </source>
</evidence>
<dbReference type="Proteomes" id="UP000012589">
    <property type="component" value="Unassembled WGS sequence"/>
</dbReference>
<name>N2B4G0_9FIRM</name>
<dbReference type="Gene3D" id="3.20.20.80">
    <property type="entry name" value="Glycosidases"/>
    <property type="match status" value="1"/>
</dbReference>
<accession>N2B4G0</accession>
<evidence type="ECO:0000259" key="1">
    <source>
        <dbReference type="SMART" id="SM00642"/>
    </source>
</evidence>
<proteinExistence type="predicted"/>
<dbReference type="InterPro" id="IPR045857">
    <property type="entry name" value="O16G_dom_2"/>
</dbReference>
<dbReference type="GO" id="GO:0047669">
    <property type="term" value="F:amylosucrase activity"/>
    <property type="evidence" value="ECO:0007669"/>
    <property type="project" value="InterPro"/>
</dbReference>
<sequence>MSKAEKVFQQRMERHHDELRWLYMELYQNDDMFAELCSQMYEYYMQRNEQLQKMDQDREKEPGWYKKNDILGMMMYIDNYAENLKGVEEKLDYLEECQVNYIHLMPFLDTPKGRSDGGYAVSDFRRVQPQLGTMDDLESLTAACHKKGMNVCMDFVMNHTSEDHEWAMRARQGDGEYMSRYFFFRDYAMPAEYEKTVPQVFPTTAPGNFTWLQEAGHFVMTTFYPYQWDLNYRNPRVFNEMVYNFLFLANKGIDVMRIDAVPYIWKEIGTNCRNLPQVHTIVRMMRMISEIVCPGVLLLGEVVMEPEKVVPYFGTVEKPECHMLYNVTTMATTWHTVATRDIRLLKMQMDVVSGLPKDYVFLNYLRCHDDIGWGLDYQWLKRFGIKEVSHKKYLNDFLTGVIPEAFGRGELYNSDPTSGDARLCGTTASLCGIEKAAYERNEPALEQAVQLDLMLHAYMLTQSGIPVIYSGDEIGQENDYSYHKEPDRWGDSRYLHRGKFRWDLEQKRSQQGTVQQKLFDGIKKLEQIRKNSELFYTDASVRTFDTLDDSVLGIVREYGDLKLTALFNFSEFNKVVQLDEEGGTYSDLISGKKKEGKEVNIQGYGVYWLLKK</sequence>
<keyword evidence="3" id="KW-1185">Reference proteome</keyword>
<dbReference type="SMART" id="SM00642">
    <property type="entry name" value="Aamy"/>
    <property type="match status" value="1"/>
</dbReference>
<dbReference type="HOGENOM" id="CLU_022796_0_0_9"/>
<protein>
    <recommendedName>
        <fullName evidence="1">Glycosyl hydrolase family 13 catalytic domain-containing protein</fullName>
    </recommendedName>
</protein>
<dbReference type="OrthoDB" id="9805159at2"/>
<reference evidence="2 3" key="1">
    <citation type="journal article" date="2014" name="Genome Announc.">
        <title>Draft genome sequences of the altered schaedler flora, a defined bacterial community from gnotobiotic mice.</title>
        <authorList>
            <person name="Wannemuehler M.J."/>
            <person name="Overstreet A.M."/>
            <person name="Ward D.V."/>
            <person name="Phillips G.J."/>
        </authorList>
    </citation>
    <scope>NUCLEOTIDE SEQUENCE [LARGE SCALE GENOMIC DNA]</scope>
    <source>
        <strain evidence="2 3">ASF492</strain>
    </source>
</reference>
<dbReference type="GO" id="GO:0005975">
    <property type="term" value="P:carbohydrate metabolic process"/>
    <property type="evidence" value="ECO:0007669"/>
    <property type="project" value="InterPro"/>
</dbReference>
<dbReference type="InterPro" id="IPR044077">
    <property type="entry name" value="Amylosucrase"/>
</dbReference>
<dbReference type="InterPro" id="IPR017853">
    <property type="entry name" value="GH"/>
</dbReference>
<dbReference type="SUPFAM" id="SSF51445">
    <property type="entry name" value="(Trans)glycosidases"/>
    <property type="match status" value="1"/>
</dbReference>
<dbReference type="Gene3D" id="3.90.400.10">
    <property type="entry name" value="Oligo-1,6-glucosidase, Domain 2"/>
    <property type="match status" value="1"/>
</dbReference>